<dbReference type="WBParaSite" id="scf7180000423101.g10224">
    <property type="protein sequence ID" value="scf7180000423101.g10224"/>
    <property type="gene ID" value="scf7180000423101.g10224"/>
</dbReference>
<feature type="compositionally biased region" description="Basic and acidic residues" evidence="1">
    <location>
        <begin position="136"/>
        <end position="152"/>
    </location>
</feature>
<dbReference type="Proteomes" id="UP000887560">
    <property type="component" value="Unplaced"/>
</dbReference>
<accession>A0A915P6W7</accession>
<organism evidence="3 4">
    <name type="scientific">Meloidogyne floridensis</name>
    <dbReference type="NCBI Taxonomy" id="298350"/>
    <lineage>
        <taxon>Eukaryota</taxon>
        <taxon>Metazoa</taxon>
        <taxon>Ecdysozoa</taxon>
        <taxon>Nematoda</taxon>
        <taxon>Chromadorea</taxon>
        <taxon>Rhabditida</taxon>
        <taxon>Tylenchina</taxon>
        <taxon>Tylenchomorpha</taxon>
        <taxon>Tylenchoidea</taxon>
        <taxon>Meloidogynidae</taxon>
        <taxon>Meloidogyninae</taxon>
        <taxon>Meloidogyne</taxon>
    </lineage>
</organism>
<proteinExistence type="predicted"/>
<sequence>MLFLPYNLVCYALILAQLFVKTVAHNKFPLVATIKQNLFYAVCSGNEYPQTRYKFNEADGFEDWRIEQLVGIAEIDNTGMPRGSTQSNDVLMYDEWIYLQNTENFGELYGVFDNAVTSLLNKIGEFKNRNNLINDKSSKPEKVKKSLKRADGNRPNSLKKLFGCIRPTSNDEHYLSGGHSPSPNHSKPPNEQYEELVNLVIECKVFIRDLHSEEAEGSLIDIFSFMNNHSEMRDLKKISELSKIQTEKLDEAIFKRIYEEHKEKSKSKRALVQGAGPVGLYATYKLFIEGVNVTLVDDRSENYIQNRVVFFDRKWMSQLRFFLGTEFDKLFHKNKNGEKSLGSLLDEDIGFVNIRNMETALKERLKILSVYINEQEEERITQEIQQEIHADQQGNQKEKSFLNLIYNTAVLDIDRQYEKPLAILGAPVKRPESFNFNHLWQILTNYEGMIELNETIGIPFDLFFCAGGSQDKIRTRFIEKPKQLTESINYGVAIFDKVNDNVNVFKENTHFFRHHMECMIRHLENQKIDELIRGADFVSEELKKRYANINDLIIHGMGEPEVKRLNSPLTKTSKVVNSKGNLISKKPNYEEFVVRLFELNHSLRITFITPIALVEFIEELKMERNKEGNGMNQKKYDEFLEELQKKWAKALFYYTFSARHPKRFGEVVIEDDWKKQGEASTSTRKIREPKQILKFDPYRENTSTFWVAVYGIENPVKEISGTMDSAIIAAIGDANTSTHFMTSSGTSRFGVERAVNAIKQYYQNPDQLNLRKLMNSALKKVRRRVLEKAKEYVDLQPGIKVDIDDQQSEEEELE</sequence>
<evidence type="ECO:0000256" key="1">
    <source>
        <dbReference type="SAM" id="MobiDB-lite"/>
    </source>
</evidence>
<feature type="region of interest" description="Disordered" evidence="1">
    <location>
        <begin position="134"/>
        <end position="155"/>
    </location>
</feature>
<protein>
    <submittedName>
        <fullName evidence="4">Uncharacterized protein</fullName>
    </submittedName>
</protein>
<keyword evidence="3" id="KW-1185">Reference proteome</keyword>
<evidence type="ECO:0000313" key="3">
    <source>
        <dbReference type="Proteomes" id="UP000887560"/>
    </source>
</evidence>
<evidence type="ECO:0000256" key="2">
    <source>
        <dbReference type="SAM" id="SignalP"/>
    </source>
</evidence>
<reference evidence="4" key="1">
    <citation type="submission" date="2022-11" db="UniProtKB">
        <authorList>
            <consortium name="WormBaseParasite"/>
        </authorList>
    </citation>
    <scope>IDENTIFICATION</scope>
</reference>
<dbReference type="AlphaFoldDB" id="A0A915P6W7"/>
<name>A0A915P6W7_9BILA</name>
<feature type="chain" id="PRO_5037183122" evidence="2">
    <location>
        <begin position="25"/>
        <end position="814"/>
    </location>
</feature>
<keyword evidence="2" id="KW-0732">Signal</keyword>
<feature type="signal peptide" evidence="2">
    <location>
        <begin position="1"/>
        <end position="24"/>
    </location>
</feature>
<evidence type="ECO:0000313" key="4">
    <source>
        <dbReference type="WBParaSite" id="scf7180000423101.g10224"/>
    </source>
</evidence>